<name>A0A9X1T4J4_9HYPH</name>
<feature type="transmembrane region" description="Helical" evidence="7">
    <location>
        <begin position="270"/>
        <end position="290"/>
    </location>
</feature>
<feature type="transmembrane region" description="Helical" evidence="7">
    <location>
        <begin position="352"/>
        <end position="370"/>
    </location>
</feature>
<feature type="transmembrane region" description="Helical" evidence="7">
    <location>
        <begin position="123"/>
        <end position="149"/>
    </location>
</feature>
<feature type="transmembrane region" description="Helical" evidence="7">
    <location>
        <begin position="311"/>
        <end position="332"/>
    </location>
</feature>
<evidence type="ECO:0000256" key="1">
    <source>
        <dbReference type="ARBA" id="ARBA00004651"/>
    </source>
</evidence>
<feature type="transmembrane region" description="Helical" evidence="7">
    <location>
        <begin position="92"/>
        <end position="111"/>
    </location>
</feature>
<evidence type="ECO:0000256" key="5">
    <source>
        <dbReference type="ARBA" id="ARBA00022989"/>
    </source>
</evidence>
<reference evidence="8" key="1">
    <citation type="submission" date="2022-01" db="EMBL/GenBank/DDBJ databases">
        <title>Jiella avicenniae sp. nov., a novel endophytic bacterium isolated from bark of Avicennia marina.</title>
        <authorList>
            <person name="Tuo L."/>
        </authorList>
    </citation>
    <scope>NUCLEOTIDE SEQUENCE</scope>
    <source>
        <strain evidence="8">CBK1P-4</strain>
    </source>
</reference>
<dbReference type="InterPro" id="IPR005614">
    <property type="entry name" value="NrfD-like"/>
</dbReference>
<dbReference type="Proteomes" id="UP001139035">
    <property type="component" value="Unassembled WGS sequence"/>
</dbReference>
<dbReference type="GO" id="GO:0005886">
    <property type="term" value="C:plasma membrane"/>
    <property type="evidence" value="ECO:0007669"/>
    <property type="project" value="UniProtKB-SubCell"/>
</dbReference>
<keyword evidence="9" id="KW-1185">Reference proteome</keyword>
<feature type="transmembrane region" description="Helical" evidence="7">
    <location>
        <begin position="418"/>
        <end position="440"/>
    </location>
</feature>
<feature type="transmembrane region" description="Helical" evidence="7">
    <location>
        <begin position="47"/>
        <end position="70"/>
    </location>
</feature>
<dbReference type="AlphaFoldDB" id="A0A9X1T4J4"/>
<keyword evidence="6 7" id="KW-0472">Membrane</keyword>
<dbReference type="PANTHER" id="PTHR43044">
    <property type="match status" value="1"/>
</dbReference>
<protein>
    <submittedName>
        <fullName evidence="8">Polysulfide reductase NrfD</fullName>
    </submittedName>
</protein>
<evidence type="ECO:0000313" key="9">
    <source>
        <dbReference type="Proteomes" id="UP001139035"/>
    </source>
</evidence>
<dbReference type="RefSeq" id="WP_233719158.1">
    <property type="nucleotide sequence ID" value="NZ_JAJUWU010000007.1"/>
</dbReference>
<proteinExistence type="inferred from homology"/>
<comment type="caution">
    <text evidence="8">The sequence shown here is derived from an EMBL/GenBank/DDBJ whole genome shotgun (WGS) entry which is preliminary data.</text>
</comment>
<evidence type="ECO:0000256" key="7">
    <source>
        <dbReference type="SAM" id="Phobius"/>
    </source>
</evidence>
<evidence type="ECO:0000313" key="8">
    <source>
        <dbReference type="EMBL" id="MCE7028002.1"/>
    </source>
</evidence>
<feature type="transmembrane region" description="Helical" evidence="7">
    <location>
        <begin position="169"/>
        <end position="191"/>
    </location>
</feature>
<keyword evidence="3" id="KW-1003">Cell membrane</keyword>
<keyword evidence="5 7" id="KW-1133">Transmembrane helix</keyword>
<comment type="subcellular location">
    <subcellularLocation>
        <location evidence="1">Cell membrane</location>
        <topology evidence="1">Multi-pass membrane protein</topology>
    </subcellularLocation>
</comment>
<evidence type="ECO:0000256" key="3">
    <source>
        <dbReference type="ARBA" id="ARBA00022475"/>
    </source>
</evidence>
<evidence type="ECO:0000256" key="4">
    <source>
        <dbReference type="ARBA" id="ARBA00022692"/>
    </source>
</evidence>
<dbReference type="EMBL" id="JAJUWU010000007">
    <property type="protein sequence ID" value="MCE7028002.1"/>
    <property type="molecule type" value="Genomic_DNA"/>
</dbReference>
<gene>
    <name evidence="8" type="primary">nrfD</name>
    <name evidence="8" type="ORF">LZD57_08365</name>
</gene>
<feature type="transmembrane region" description="Helical" evidence="7">
    <location>
        <begin position="230"/>
        <end position="250"/>
    </location>
</feature>
<sequence length="462" mass="52358">MSDASLSGRELIAEHGRTRDGLMPAEMGYRSITDEVAGAVFARPTRLWMALVGVSFLGVVLLFVSIWVLLAEGVGVWGINSDVVWGYAVANYVWWIGIGNAGTLISSMLLLTRQKWRASINRYAEAMTLFAASIAGLFPLLHVGRPWLVHFMTPYPNTMDLWPQWRSPLVWDMFAIACYILFSLLFWYTGLIPDLATLRDRAKTRFVKVAYGLFALGWTGSSRQWRAFDAYYYAMAALGVPLVISIHSVVGLDYAATLMPGWQETIFPPYFVVGAMFSGFAMVVTLTIPIRWGLGLEAIITRNHLDAMAKIMLFGGLVMTFSYSFEWFNAWYTGNEVDRAHVVAQFTGQYWWLYWLMLACNGAVPQLFWFRLCRRNLVIIFIAGVLINLGMWLERILINMNTLSHGFLPSTDSTYVPTFWDWSLFLGSFGLFCFLFFLFAKVIPTASIHEIRELAHKEGAAR</sequence>
<accession>A0A9X1T4J4</accession>
<feature type="transmembrane region" description="Helical" evidence="7">
    <location>
        <begin position="377"/>
        <end position="398"/>
    </location>
</feature>
<comment type="similarity">
    <text evidence="2">Belongs to the NrfD family.</text>
</comment>
<dbReference type="PANTHER" id="PTHR43044:SF2">
    <property type="entry name" value="POLYSULPHIDE REDUCTASE NRFD"/>
    <property type="match status" value="1"/>
</dbReference>
<evidence type="ECO:0000256" key="2">
    <source>
        <dbReference type="ARBA" id="ARBA00008929"/>
    </source>
</evidence>
<dbReference type="Pfam" id="PF03916">
    <property type="entry name" value="NrfD"/>
    <property type="match status" value="1"/>
</dbReference>
<evidence type="ECO:0000256" key="6">
    <source>
        <dbReference type="ARBA" id="ARBA00023136"/>
    </source>
</evidence>
<organism evidence="8 9">
    <name type="scientific">Jiella avicenniae</name>
    <dbReference type="NCBI Taxonomy" id="2907202"/>
    <lineage>
        <taxon>Bacteria</taxon>
        <taxon>Pseudomonadati</taxon>
        <taxon>Pseudomonadota</taxon>
        <taxon>Alphaproteobacteria</taxon>
        <taxon>Hyphomicrobiales</taxon>
        <taxon>Aurantimonadaceae</taxon>
        <taxon>Jiella</taxon>
    </lineage>
</organism>
<keyword evidence="4 7" id="KW-0812">Transmembrane</keyword>